<comment type="caution">
    <text evidence="1">The sequence shown here is derived from an EMBL/GenBank/DDBJ whole genome shotgun (WGS) entry which is preliminary data.</text>
</comment>
<evidence type="ECO:0000313" key="2">
    <source>
        <dbReference type="Proteomes" id="UP000518288"/>
    </source>
</evidence>
<dbReference type="RefSeq" id="WP_179634983.1">
    <property type="nucleotide sequence ID" value="NZ_JACCFH010000001.1"/>
</dbReference>
<dbReference type="EMBL" id="JACCFH010000001">
    <property type="protein sequence ID" value="NYG34326.1"/>
    <property type="molecule type" value="Genomic_DNA"/>
</dbReference>
<evidence type="ECO:0000313" key="1">
    <source>
        <dbReference type="EMBL" id="NYG34326.1"/>
    </source>
</evidence>
<dbReference type="AlphaFoldDB" id="A0A7Y9QZC7"/>
<proteinExistence type="predicted"/>
<reference evidence="1 2" key="1">
    <citation type="submission" date="2020-07" db="EMBL/GenBank/DDBJ databases">
        <title>Genomic Encyclopedia of Archaeal and Bacterial Type Strains, Phase II (KMG-II): from individual species to whole genera.</title>
        <authorList>
            <person name="Goeker M."/>
        </authorList>
    </citation>
    <scope>NUCLEOTIDE SEQUENCE [LARGE SCALE GENOMIC DNA]</scope>
    <source>
        <strain evidence="1 2">DSM 21226</strain>
    </source>
</reference>
<sequence length="400" mass="41967">MRHHHGPAGLALVELLVAVALLGLGTASLLQLHLELRRTTDLSRQRSEAVRHAAQDLEQLRWRGPADMTATGPAPVDAATPTGYTLQRSVRADAAGRLRTVATTVRWQDRQALDHAVTLGTALTALDPALGAATLLNRRLPPGSPGPLGPGLPERSLRIPATAHDLGDGRHAFKPRTDAALVWLFDSRSGDVTGRCDSAVGVPAAALDAASLGNCRALGGLLLGGHIRFATDSDTLTSADAERPTSLAMGTGLRLTLTTTGHPSPAWECAQDGPTGVPPGITARTSIAYHCVVQPVPPVSGGAPRWSGRLDLVPQDWLLVSVTGGNTGRFRICRYSADHDGNGRIDNIEHPASYSVVTTALGNQNFLVIRAAARCPLDAGPFGTFTTDNPVDDSTLAHQP</sequence>
<protein>
    <submittedName>
        <fullName evidence="1">Tfp pilus assembly protein PilV</fullName>
    </submittedName>
</protein>
<name>A0A7Y9QZC7_9BURK</name>
<keyword evidence="2" id="KW-1185">Reference proteome</keyword>
<organism evidence="1 2">
    <name type="scientific">Sphaerotilus montanus</name>
    <dbReference type="NCBI Taxonomy" id="522889"/>
    <lineage>
        <taxon>Bacteria</taxon>
        <taxon>Pseudomonadati</taxon>
        <taxon>Pseudomonadota</taxon>
        <taxon>Betaproteobacteria</taxon>
        <taxon>Burkholderiales</taxon>
        <taxon>Sphaerotilaceae</taxon>
        <taxon>Sphaerotilus</taxon>
    </lineage>
</organism>
<dbReference type="Proteomes" id="UP000518288">
    <property type="component" value="Unassembled WGS sequence"/>
</dbReference>
<gene>
    <name evidence="1" type="ORF">BDD16_003312</name>
</gene>
<accession>A0A7Y9QZC7</accession>